<sequence>MYNHYLSRMKWLMRNNSSFGWDPITKTFTASDEVWKEYLKVRLLQKSMVDYMVGIETIAANFEKMSNLLEKRERYQEAKGNIWSAIKEIPNFDNRTHYMAANLLDTNAKKEFFLMLSMEERSDWAKYMLG</sequence>
<organism evidence="3 4">
    <name type="scientific">Cajanus cajan</name>
    <name type="common">Pigeon pea</name>
    <name type="synonym">Cajanus indicus</name>
    <dbReference type="NCBI Taxonomy" id="3821"/>
    <lineage>
        <taxon>Eukaryota</taxon>
        <taxon>Viridiplantae</taxon>
        <taxon>Streptophyta</taxon>
        <taxon>Embryophyta</taxon>
        <taxon>Tracheophyta</taxon>
        <taxon>Spermatophyta</taxon>
        <taxon>Magnoliopsida</taxon>
        <taxon>eudicotyledons</taxon>
        <taxon>Gunneridae</taxon>
        <taxon>Pentapetalae</taxon>
        <taxon>rosids</taxon>
        <taxon>fabids</taxon>
        <taxon>Fabales</taxon>
        <taxon>Fabaceae</taxon>
        <taxon>Papilionoideae</taxon>
        <taxon>50 kb inversion clade</taxon>
        <taxon>NPAAA clade</taxon>
        <taxon>indigoferoid/millettioid clade</taxon>
        <taxon>Phaseoleae</taxon>
        <taxon>Cajanus</taxon>
    </lineage>
</organism>
<name>A0A151RMU8_CAJCA</name>
<dbReference type="EMBL" id="KQ483650">
    <property type="protein sequence ID" value="KYP43856.1"/>
    <property type="molecule type" value="Genomic_DNA"/>
</dbReference>
<dbReference type="InterPro" id="IPR055314">
    <property type="entry name" value="At2g29880-like"/>
</dbReference>
<evidence type="ECO:0000259" key="2">
    <source>
        <dbReference type="Pfam" id="PF24769"/>
    </source>
</evidence>
<dbReference type="Gramene" id="C.cajan_34305.t">
    <property type="protein sequence ID" value="C.cajan_34305.t"/>
    <property type="gene ID" value="C.cajan_34305"/>
</dbReference>
<dbReference type="PANTHER" id="PTHR47864:SF2">
    <property type="entry name" value="MYB_SANT-LIKE DNA-BINDING DOMAIN PROTEIN"/>
    <property type="match status" value="1"/>
</dbReference>
<protein>
    <submittedName>
        <fullName evidence="3">Uncharacterized protein At2g29880 family</fullName>
    </submittedName>
</protein>
<dbReference type="Pfam" id="PF24769">
    <property type="entry name" value="At2g29880_C"/>
    <property type="match status" value="1"/>
</dbReference>
<dbReference type="Pfam" id="PF12776">
    <property type="entry name" value="Myb_DNA-bind_3"/>
    <property type="match status" value="1"/>
</dbReference>
<evidence type="ECO:0000313" key="3">
    <source>
        <dbReference type="EMBL" id="KYP43856.1"/>
    </source>
</evidence>
<gene>
    <name evidence="3" type="ORF">KK1_034675</name>
</gene>
<feature type="domain" description="At2g29880-like C-terminal" evidence="2">
    <location>
        <begin position="82"/>
        <end position="127"/>
    </location>
</feature>
<dbReference type="InterPro" id="IPR024752">
    <property type="entry name" value="Myb/SANT-like_dom"/>
</dbReference>
<dbReference type="AlphaFoldDB" id="A0A151RMU8"/>
<proteinExistence type="predicted"/>
<dbReference type="PANTHER" id="PTHR47864">
    <property type="entry name" value="TRANSMEMBRANE PROTEIN"/>
    <property type="match status" value="1"/>
</dbReference>
<accession>A0A151RMU8</accession>
<evidence type="ECO:0000313" key="4">
    <source>
        <dbReference type="Proteomes" id="UP000075243"/>
    </source>
</evidence>
<reference evidence="3" key="1">
    <citation type="journal article" date="2012" name="Nat. Biotechnol.">
        <title>Draft genome sequence of pigeonpea (Cajanus cajan), an orphan legume crop of resource-poor farmers.</title>
        <authorList>
            <person name="Varshney R.K."/>
            <person name="Chen W."/>
            <person name="Li Y."/>
            <person name="Bharti A.K."/>
            <person name="Saxena R.K."/>
            <person name="Schlueter J.A."/>
            <person name="Donoghue M.T."/>
            <person name="Azam S."/>
            <person name="Fan G."/>
            <person name="Whaley A.M."/>
            <person name="Farmer A.D."/>
            <person name="Sheridan J."/>
            <person name="Iwata A."/>
            <person name="Tuteja R."/>
            <person name="Penmetsa R.V."/>
            <person name="Wu W."/>
            <person name="Upadhyaya H.D."/>
            <person name="Yang S.P."/>
            <person name="Shah T."/>
            <person name="Saxena K.B."/>
            <person name="Michael T."/>
            <person name="McCombie W.R."/>
            <person name="Yang B."/>
            <person name="Zhang G."/>
            <person name="Yang H."/>
            <person name="Wang J."/>
            <person name="Spillane C."/>
            <person name="Cook D.R."/>
            <person name="May G.D."/>
            <person name="Xu X."/>
            <person name="Jackson S.A."/>
        </authorList>
    </citation>
    <scope>NUCLEOTIDE SEQUENCE [LARGE SCALE GENOMIC DNA]</scope>
</reference>
<dbReference type="Proteomes" id="UP000075243">
    <property type="component" value="Unassembled WGS sequence"/>
</dbReference>
<feature type="domain" description="Myb/SANT-like" evidence="1">
    <location>
        <begin position="13"/>
        <end position="38"/>
    </location>
</feature>
<evidence type="ECO:0000259" key="1">
    <source>
        <dbReference type="Pfam" id="PF12776"/>
    </source>
</evidence>
<dbReference type="InterPro" id="IPR056253">
    <property type="entry name" value="At2g29880-like_C"/>
</dbReference>
<keyword evidence="4" id="KW-1185">Reference proteome</keyword>